<dbReference type="Proteomes" id="UP000321960">
    <property type="component" value="Unassembled WGS sequence"/>
</dbReference>
<sequence>MDLSVNPTANEMEWELIDLLGRSMGCIRQTAPNAFTIHPEGHALTTMVGIRLGPHAALDAALAEIERHTRGVCRRNPGEDGA</sequence>
<reference evidence="2" key="4">
    <citation type="submission" date="2023-01" db="EMBL/GenBank/DDBJ databases">
        <title>Draft genome sequence of Methylobacterium oxalidis strain NBRC 107715.</title>
        <authorList>
            <person name="Sun Q."/>
            <person name="Mori K."/>
        </authorList>
    </citation>
    <scope>NUCLEOTIDE SEQUENCE</scope>
    <source>
        <strain evidence="2">NBRC 107715</strain>
    </source>
</reference>
<reference evidence="2" key="1">
    <citation type="journal article" date="2014" name="Int. J. Syst. Evol. Microbiol.">
        <title>Complete genome of a new Firmicutes species belonging to the dominant human colonic microbiota ('Ruminococcus bicirculans') reveals two chromosomes and a selective capacity to utilize plant glucans.</title>
        <authorList>
            <consortium name="NISC Comparative Sequencing Program"/>
            <person name="Wegmann U."/>
            <person name="Louis P."/>
            <person name="Goesmann A."/>
            <person name="Henrissat B."/>
            <person name="Duncan S.H."/>
            <person name="Flint H.J."/>
        </authorList>
    </citation>
    <scope>NUCLEOTIDE SEQUENCE</scope>
    <source>
        <strain evidence="2">NBRC 107715</strain>
    </source>
</reference>
<comment type="caution">
    <text evidence="1">The sequence shown here is derived from an EMBL/GenBank/DDBJ whole genome shotgun (WGS) entry which is preliminary data.</text>
</comment>
<keyword evidence="4" id="KW-1185">Reference proteome</keyword>
<name>A0A512J8R2_9HYPH</name>
<accession>A0A512J8R2</accession>
<evidence type="ECO:0000313" key="3">
    <source>
        <dbReference type="Proteomes" id="UP000321960"/>
    </source>
</evidence>
<evidence type="ECO:0000313" key="4">
    <source>
        <dbReference type="Proteomes" id="UP001156856"/>
    </source>
</evidence>
<gene>
    <name evidence="2" type="ORF">GCM10007888_08500</name>
    <name evidence="1" type="ORF">MOX02_43760</name>
</gene>
<dbReference type="EMBL" id="BSPK01000010">
    <property type="protein sequence ID" value="GLS62469.1"/>
    <property type="molecule type" value="Genomic_DNA"/>
</dbReference>
<dbReference type="EMBL" id="BJZU01000100">
    <property type="protein sequence ID" value="GEP06338.1"/>
    <property type="molecule type" value="Genomic_DNA"/>
</dbReference>
<organism evidence="1 3">
    <name type="scientific">Methylobacterium oxalidis</name>
    <dbReference type="NCBI Taxonomy" id="944322"/>
    <lineage>
        <taxon>Bacteria</taxon>
        <taxon>Pseudomonadati</taxon>
        <taxon>Pseudomonadota</taxon>
        <taxon>Alphaproteobacteria</taxon>
        <taxon>Hyphomicrobiales</taxon>
        <taxon>Methylobacteriaceae</taxon>
        <taxon>Methylobacterium</taxon>
    </lineage>
</organism>
<protein>
    <submittedName>
        <fullName evidence="1">Uncharacterized protein</fullName>
    </submittedName>
</protein>
<reference evidence="4" key="2">
    <citation type="journal article" date="2019" name="Int. J. Syst. Evol. Microbiol.">
        <title>The Global Catalogue of Microorganisms (GCM) 10K type strain sequencing project: providing services to taxonomists for standard genome sequencing and annotation.</title>
        <authorList>
            <consortium name="The Broad Institute Genomics Platform"/>
            <consortium name="The Broad Institute Genome Sequencing Center for Infectious Disease"/>
            <person name="Wu L."/>
            <person name="Ma J."/>
        </authorList>
    </citation>
    <scope>NUCLEOTIDE SEQUENCE [LARGE SCALE GENOMIC DNA]</scope>
    <source>
        <strain evidence="4">NBRC 107715</strain>
    </source>
</reference>
<proteinExistence type="predicted"/>
<evidence type="ECO:0000313" key="1">
    <source>
        <dbReference type="EMBL" id="GEP06338.1"/>
    </source>
</evidence>
<dbReference type="Proteomes" id="UP001156856">
    <property type="component" value="Unassembled WGS sequence"/>
</dbReference>
<reference evidence="1 3" key="3">
    <citation type="submission" date="2019-07" db="EMBL/GenBank/DDBJ databases">
        <title>Whole genome shotgun sequence of Methylobacterium oxalidis NBRC 107715.</title>
        <authorList>
            <person name="Hosoyama A."/>
            <person name="Uohara A."/>
            <person name="Ohji S."/>
            <person name="Ichikawa N."/>
        </authorList>
    </citation>
    <scope>NUCLEOTIDE SEQUENCE [LARGE SCALE GENOMIC DNA]</scope>
    <source>
        <strain evidence="1 3">NBRC 107715</strain>
    </source>
</reference>
<evidence type="ECO:0000313" key="2">
    <source>
        <dbReference type="EMBL" id="GLS62469.1"/>
    </source>
</evidence>
<dbReference type="RefSeq" id="WP_238178675.1">
    <property type="nucleotide sequence ID" value="NZ_BJZU01000100.1"/>
</dbReference>
<dbReference type="AlphaFoldDB" id="A0A512J8R2"/>